<evidence type="ECO:0000313" key="3">
    <source>
        <dbReference type="Proteomes" id="UP000295351"/>
    </source>
</evidence>
<reference evidence="2 3" key="1">
    <citation type="submission" date="2019-03" db="EMBL/GenBank/DDBJ databases">
        <title>Genomic Encyclopedia of Type Strains, Phase IV (KMG-IV): sequencing the most valuable type-strain genomes for metagenomic binning, comparative biology and taxonomic classification.</title>
        <authorList>
            <person name="Goeker M."/>
        </authorList>
    </citation>
    <scope>NUCLEOTIDE SEQUENCE [LARGE SCALE GENOMIC DNA]</scope>
    <source>
        <strain evidence="2 3">DSM 18401</strain>
    </source>
</reference>
<evidence type="ECO:0000259" key="1">
    <source>
        <dbReference type="Pfam" id="PF05899"/>
    </source>
</evidence>
<gene>
    <name evidence="2" type="ORF">EV665_108220</name>
</gene>
<dbReference type="RefSeq" id="WP_162853074.1">
    <property type="nucleotide sequence ID" value="NZ_BAABEI010000003.1"/>
</dbReference>
<dbReference type="EMBL" id="SLVX01000008">
    <property type="protein sequence ID" value="TCN45080.1"/>
    <property type="molecule type" value="Genomic_DNA"/>
</dbReference>
<sequence>MHPSPRHLIAFDDGAIDARETVTSDPVVVDQPYRARSWRHFERTDKGALAGIWEAEPHIERVDCDYDELCHILEGRVRLTDAGGVARTFAAGDSFVVAAGFKGTWENLTYVRKVFFILG</sequence>
<dbReference type="PANTHER" id="PTHR40943:SF1">
    <property type="entry name" value="CYTOPLASMIC PROTEIN"/>
    <property type="match status" value="1"/>
</dbReference>
<dbReference type="Gene3D" id="2.60.120.10">
    <property type="entry name" value="Jelly Rolls"/>
    <property type="match status" value="1"/>
</dbReference>
<dbReference type="InterPro" id="IPR011051">
    <property type="entry name" value="RmlC_Cupin_sf"/>
</dbReference>
<organism evidence="2 3">
    <name type="scientific">Shinella granuli</name>
    <dbReference type="NCBI Taxonomy" id="323621"/>
    <lineage>
        <taxon>Bacteria</taxon>
        <taxon>Pseudomonadati</taxon>
        <taxon>Pseudomonadota</taxon>
        <taxon>Alphaproteobacteria</taxon>
        <taxon>Hyphomicrobiales</taxon>
        <taxon>Rhizobiaceae</taxon>
        <taxon>Shinella</taxon>
    </lineage>
</organism>
<proteinExistence type="predicted"/>
<dbReference type="AlphaFoldDB" id="A0A4V2RIP6"/>
<name>A0A4V2RIP6_SHIGR</name>
<accession>A0A4V2RIP6</accession>
<dbReference type="InterPro" id="IPR014710">
    <property type="entry name" value="RmlC-like_jellyroll"/>
</dbReference>
<feature type="domain" description="(S)-ureidoglycine aminohydrolase cupin" evidence="1">
    <location>
        <begin position="47"/>
        <end position="115"/>
    </location>
</feature>
<dbReference type="SUPFAM" id="SSF51182">
    <property type="entry name" value="RmlC-like cupins"/>
    <property type="match status" value="1"/>
</dbReference>
<dbReference type="Proteomes" id="UP000295351">
    <property type="component" value="Unassembled WGS sequence"/>
</dbReference>
<dbReference type="Pfam" id="PF05899">
    <property type="entry name" value="Cupin_3"/>
    <property type="match status" value="1"/>
</dbReference>
<keyword evidence="3" id="KW-1185">Reference proteome</keyword>
<evidence type="ECO:0000313" key="2">
    <source>
        <dbReference type="EMBL" id="TCN45080.1"/>
    </source>
</evidence>
<dbReference type="PANTHER" id="PTHR40943">
    <property type="entry name" value="CYTOPLASMIC PROTEIN-RELATED"/>
    <property type="match status" value="1"/>
</dbReference>
<protein>
    <recommendedName>
        <fullName evidence="1">(S)-ureidoglycine aminohydrolase cupin domain-containing protein</fullName>
    </recommendedName>
</protein>
<dbReference type="CDD" id="cd02227">
    <property type="entry name" value="cupin_TM1112-like"/>
    <property type="match status" value="1"/>
</dbReference>
<dbReference type="InterPro" id="IPR008579">
    <property type="entry name" value="UGlyAH_Cupin_dom"/>
</dbReference>
<comment type="caution">
    <text evidence="2">The sequence shown here is derived from an EMBL/GenBank/DDBJ whole genome shotgun (WGS) entry which is preliminary data.</text>
</comment>